<proteinExistence type="predicted"/>
<dbReference type="EMBL" id="LQBK01000011">
    <property type="protein sequence ID" value="KUG60079.1"/>
    <property type="molecule type" value="Genomic_DNA"/>
</dbReference>
<reference evidence="3" key="1">
    <citation type="submission" date="2015-12" db="EMBL/GenBank/DDBJ databases">
        <authorList>
            <person name="Nair G.R."/>
            <person name="Kaur G."/>
            <person name="Mayilraj S."/>
        </authorList>
    </citation>
    <scope>NUCLEOTIDE SEQUENCE [LARGE SCALE GENOMIC DNA]</scope>
    <source>
        <strain evidence="3">CD08_4</strain>
    </source>
</reference>
<evidence type="ECO:0000256" key="1">
    <source>
        <dbReference type="SAM" id="MobiDB-lite"/>
    </source>
</evidence>
<dbReference type="Proteomes" id="UP000053512">
    <property type="component" value="Unassembled WGS sequence"/>
</dbReference>
<evidence type="ECO:0000313" key="3">
    <source>
        <dbReference type="Proteomes" id="UP000053512"/>
    </source>
</evidence>
<feature type="region of interest" description="Disordered" evidence="1">
    <location>
        <begin position="89"/>
        <end position="127"/>
    </location>
</feature>
<dbReference type="AlphaFoldDB" id="A0A0W8IJ50"/>
<accession>A0A0W8IJ50</accession>
<sequence>MADLLDFNHGGATHPGARAAVHPGADSGEHVVLYTVVAETDEHIVLDDGFTYDKRTGVVQGPAGRPTLQNRMTATEGSAMFASWSPIAQQPRRPFPAGVPGGGSGPQGAPERRLRTMLRRLGRRRGR</sequence>
<dbReference type="STRING" id="136273.GY22_11635"/>
<gene>
    <name evidence="2" type="ORF">AVL61_08970</name>
</gene>
<organism evidence="2 3">
    <name type="scientific">Kocuria rosea subsp. polaris</name>
    <dbReference type="NCBI Taxonomy" id="136273"/>
    <lineage>
        <taxon>Bacteria</taxon>
        <taxon>Bacillati</taxon>
        <taxon>Actinomycetota</taxon>
        <taxon>Actinomycetes</taxon>
        <taxon>Micrococcales</taxon>
        <taxon>Micrococcaceae</taxon>
        <taxon>Kocuria</taxon>
    </lineage>
</organism>
<feature type="compositionally biased region" description="Basic residues" evidence="1">
    <location>
        <begin position="115"/>
        <end position="127"/>
    </location>
</feature>
<comment type="caution">
    <text evidence="2">The sequence shown here is derived from an EMBL/GenBank/DDBJ whole genome shotgun (WGS) entry which is preliminary data.</text>
</comment>
<evidence type="ECO:0000313" key="2">
    <source>
        <dbReference type="EMBL" id="KUG60079.1"/>
    </source>
</evidence>
<name>A0A0W8IJ50_KOCRO</name>
<protein>
    <submittedName>
        <fullName evidence="2">Uncharacterized protein</fullName>
    </submittedName>
</protein>
<dbReference type="OrthoDB" id="4882128at2"/>
<dbReference type="RefSeq" id="WP_058873899.1">
    <property type="nucleotide sequence ID" value="NZ_LQBK01000011.1"/>
</dbReference>